<dbReference type="EnsemblPlants" id="AET3Gv20480600.5">
    <property type="protein sequence ID" value="AET3Gv20480600.5"/>
    <property type="gene ID" value="AET3Gv20480600"/>
</dbReference>
<evidence type="ECO:0000313" key="1">
    <source>
        <dbReference type="EnsemblPlants" id="AET3Gv20480600.5"/>
    </source>
</evidence>
<accession>A0A453EVE3</accession>
<evidence type="ECO:0000313" key="2">
    <source>
        <dbReference type="Proteomes" id="UP000015105"/>
    </source>
</evidence>
<reference evidence="1" key="3">
    <citation type="journal article" date="2017" name="Nature">
        <title>Genome sequence of the progenitor of the wheat D genome Aegilops tauschii.</title>
        <authorList>
            <person name="Luo M.C."/>
            <person name="Gu Y.Q."/>
            <person name="Puiu D."/>
            <person name="Wang H."/>
            <person name="Twardziok S.O."/>
            <person name="Deal K.R."/>
            <person name="Huo N."/>
            <person name="Zhu T."/>
            <person name="Wang L."/>
            <person name="Wang Y."/>
            <person name="McGuire P.E."/>
            <person name="Liu S."/>
            <person name="Long H."/>
            <person name="Ramasamy R.K."/>
            <person name="Rodriguez J.C."/>
            <person name="Van S.L."/>
            <person name="Yuan L."/>
            <person name="Wang Z."/>
            <person name="Xia Z."/>
            <person name="Xiao L."/>
            <person name="Anderson O.D."/>
            <person name="Ouyang S."/>
            <person name="Liang Y."/>
            <person name="Zimin A.V."/>
            <person name="Pertea G."/>
            <person name="Qi P."/>
            <person name="Bennetzen J.L."/>
            <person name="Dai X."/>
            <person name="Dawson M.W."/>
            <person name="Muller H.G."/>
            <person name="Kugler K."/>
            <person name="Rivarola-Duarte L."/>
            <person name="Spannagl M."/>
            <person name="Mayer K.F.X."/>
            <person name="Lu F.H."/>
            <person name="Bevan M.W."/>
            <person name="Leroy P."/>
            <person name="Li P."/>
            <person name="You F.M."/>
            <person name="Sun Q."/>
            <person name="Liu Z."/>
            <person name="Lyons E."/>
            <person name="Wicker T."/>
            <person name="Salzberg S.L."/>
            <person name="Devos K.M."/>
            <person name="Dvorak J."/>
        </authorList>
    </citation>
    <scope>NUCLEOTIDE SEQUENCE [LARGE SCALE GENOMIC DNA]</scope>
    <source>
        <strain evidence="1">cv. AL8/78</strain>
    </source>
</reference>
<reference evidence="2" key="1">
    <citation type="journal article" date="2014" name="Science">
        <title>Ancient hybridizations among the ancestral genomes of bread wheat.</title>
        <authorList>
            <consortium name="International Wheat Genome Sequencing Consortium,"/>
            <person name="Marcussen T."/>
            <person name="Sandve S.R."/>
            <person name="Heier L."/>
            <person name="Spannagl M."/>
            <person name="Pfeifer M."/>
            <person name="Jakobsen K.S."/>
            <person name="Wulff B.B."/>
            <person name="Steuernagel B."/>
            <person name="Mayer K.F."/>
            <person name="Olsen O.A."/>
        </authorList>
    </citation>
    <scope>NUCLEOTIDE SEQUENCE [LARGE SCALE GENOMIC DNA]</scope>
    <source>
        <strain evidence="2">cv. AL8/78</strain>
    </source>
</reference>
<proteinExistence type="predicted"/>
<keyword evidence="2" id="KW-1185">Reference proteome</keyword>
<sequence>RPAFGARPRCEDQGRGVALGQGESCWPSRHHPPDLGRALITRLSSSVLFLLGGL</sequence>
<dbReference type="Proteomes" id="UP000015105">
    <property type="component" value="Chromosome 3D"/>
</dbReference>
<name>A0A453EVE3_AEGTS</name>
<dbReference type="Gramene" id="AET3Gv20480600.5">
    <property type="protein sequence ID" value="AET3Gv20480600.5"/>
    <property type="gene ID" value="AET3Gv20480600"/>
</dbReference>
<reference evidence="1" key="4">
    <citation type="submission" date="2019-03" db="UniProtKB">
        <authorList>
            <consortium name="EnsemblPlants"/>
        </authorList>
    </citation>
    <scope>IDENTIFICATION</scope>
</reference>
<protein>
    <submittedName>
        <fullName evidence="1">Uncharacterized protein</fullName>
    </submittedName>
</protein>
<reference evidence="1" key="5">
    <citation type="journal article" date="2021" name="G3 (Bethesda)">
        <title>Aegilops tauschii genome assembly Aet v5.0 features greater sequence contiguity and improved annotation.</title>
        <authorList>
            <person name="Wang L."/>
            <person name="Zhu T."/>
            <person name="Rodriguez J.C."/>
            <person name="Deal K.R."/>
            <person name="Dubcovsky J."/>
            <person name="McGuire P.E."/>
            <person name="Lux T."/>
            <person name="Spannagl M."/>
            <person name="Mayer K.F.X."/>
            <person name="Baldrich P."/>
            <person name="Meyers B.C."/>
            <person name="Huo N."/>
            <person name="Gu Y.Q."/>
            <person name="Zhou H."/>
            <person name="Devos K.M."/>
            <person name="Bennetzen J.L."/>
            <person name="Unver T."/>
            <person name="Budak H."/>
            <person name="Gulick P.J."/>
            <person name="Galiba G."/>
            <person name="Kalapos B."/>
            <person name="Nelson D.R."/>
            <person name="Li P."/>
            <person name="You F.M."/>
            <person name="Luo M.C."/>
            <person name="Dvorak J."/>
        </authorList>
    </citation>
    <scope>NUCLEOTIDE SEQUENCE [LARGE SCALE GENOMIC DNA]</scope>
    <source>
        <strain evidence="1">cv. AL8/78</strain>
    </source>
</reference>
<dbReference type="AlphaFoldDB" id="A0A453EVE3"/>
<organism evidence="1 2">
    <name type="scientific">Aegilops tauschii subsp. strangulata</name>
    <name type="common">Goatgrass</name>
    <dbReference type="NCBI Taxonomy" id="200361"/>
    <lineage>
        <taxon>Eukaryota</taxon>
        <taxon>Viridiplantae</taxon>
        <taxon>Streptophyta</taxon>
        <taxon>Embryophyta</taxon>
        <taxon>Tracheophyta</taxon>
        <taxon>Spermatophyta</taxon>
        <taxon>Magnoliopsida</taxon>
        <taxon>Liliopsida</taxon>
        <taxon>Poales</taxon>
        <taxon>Poaceae</taxon>
        <taxon>BOP clade</taxon>
        <taxon>Pooideae</taxon>
        <taxon>Triticodae</taxon>
        <taxon>Triticeae</taxon>
        <taxon>Triticinae</taxon>
        <taxon>Aegilops</taxon>
    </lineage>
</organism>
<reference evidence="2" key="2">
    <citation type="journal article" date="2017" name="Nat. Plants">
        <title>The Aegilops tauschii genome reveals multiple impacts of transposons.</title>
        <authorList>
            <person name="Zhao G."/>
            <person name="Zou C."/>
            <person name="Li K."/>
            <person name="Wang K."/>
            <person name="Li T."/>
            <person name="Gao L."/>
            <person name="Zhang X."/>
            <person name="Wang H."/>
            <person name="Yang Z."/>
            <person name="Liu X."/>
            <person name="Jiang W."/>
            <person name="Mao L."/>
            <person name="Kong X."/>
            <person name="Jiao Y."/>
            <person name="Jia J."/>
        </authorList>
    </citation>
    <scope>NUCLEOTIDE SEQUENCE [LARGE SCALE GENOMIC DNA]</scope>
    <source>
        <strain evidence="2">cv. AL8/78</strain>
    </source>
</reference>